<feature type="domain" description="GH18" evidence="10">
    <location>
        <begin position="551"/>
        <end position="924"/>
    </location>
</feature>
<keyword evidence="2" id="KW-0147">Chitin-binding</keyword>
<evidence type="ECO:0000259" key="10">
    <source>
        <dbReference type="PROSITE" id="PS51910"/>
    </source>
</evidence>
<feature type="signal peptide" evidence="8">
    <location>
        <begin position="1"/>
        <end position="29"/>
    </location>
</feature>
<reference evidence="12" key="1">
    <citation type="submission" date="2025-08" db="UniProtKB">
        <authorList>
            <consortium name="RefSeq"/>
        </authorList>
    </citation>
    <scope>IDENTIFICATION</scope>
</reference>
<keyword evidence="11" id="KW-1185">Reference proteome</keyword>
<gene>
    <name evidence="12" type="primary">LOC115223830</name>
</gene>
<dbReference type="GO" id="GO:0006032">
    <property type="term" value="P:chitin catabolic process"/>
    <property type="evidence" value="ECO:0007669"/>
    <property type="project" value="TreeGrafter"/>
</dbReference>
<dbReference type="KEGG" id="osn:115223830"/>
<dbReference type="Gene3D" id="3.10.50.10">
    <property type="match status" value="2"/>
</dbReference>
<dbReference type="FunFam" id="3.10.50.10:FF:000001">
    <property type="entry name" value="Chitinase 3-like 1"/>
    <property type="match status" value="2"/>
</dbReference>
<feature type="domain" description="Chitin-binding type-2" evidence="9">
    <location>
        <begin position="1028"/>
        <end position="1084"/>
    </location>
</feature>
<dbReference type="Proteomes" id="UP000515154">
    <property type="component" value="Linkage group LG24"/>
</dbReference>
<dbReference type="Gene3D" id="2.170.140.10">
    <property type="entry name" value="Chitin binding domain"/>
    <property type="match status" value="2"/>
</dbReference>
<dbReference type="FunFam" id="3.20.20.80:FF:000007">
    <property type="entry name" value="Acidic mammalian chitinase"/>
    <property type="match status" value="2"/>
</dbReference>
<dbReference type="GO" id="GO:0008061">
    <property type="term" value="F:chitin binding"/>
    <property type="evidence" value="ECO:0007669"/>
    <property type="project" value="UniProtKB-KW"/>
</dbReference>
<organism evidence="11 12">
    <name type="scientific">Octopus sinensis</name>
    <name type="common">East Asian common octopus</name>
    <dbReference type="NCBI Taxonomy" id="2607531"/>
    <lineage>
        <taxon>Eukaryota</taxon>
        <taxon>Metazoa</taxon>
        <taxon>Spiralia</taxon>
        <taxon>Lophotrochozoa</taxon>
        <taxon>Mollusca</taxon>
        <taxon>Cephalopoda</taxon>
        <taxon>Coleoidea</taxon>
        <taxon>Octopodiformes</taxon>
        <taxon>Octopoda</taxon>
        <taxon>Incirrata</taxon>
        <taxon>Octopodidae</taxon>
        <taxon>Octopus</taxon>
    </lineage>
</organism>
<dbReference type="SMART" id="SM00494">
    <property type="entry name" value="ChtBD2"/>
    <property type="match status" value="3"/>
</dbReference>
<dbReference type="GO" id="GO:0005975">
    <property type="term" value="P:carbohydrate metabolic process"/>
    <property type="evidence" value="ECO:0007669"/>
    <property type="project" value="InterPro"/>
</dbReference>
<keyword evidence="6 7" id="KW-0326">Glycosidase</keyword>
<dbReference type="SMART" id="SM00636">
    <property type="entry name" value="Glyco_18"/>
    <property type="match status" value="2"/>
</dbReference>
<dbReference type="InterPro" id="IPR017853">
    <property type="entry name" value="GH"/>
</dbReference>
<dbReference type="InterPro" id="IPR001579">
    <property type="entry name" value="Glyco_hydro_18_chit_AS"/>
</dbReference>
<dbReference type="InterPro" id="IPR002557">
    <property type="entry name" value="Chitin-bd_dom"/>
</dbReference>
<feature type="domain" description="Chitin-binding type-2" evidence="9">
    <location>
        <begin position="950"/>
        <end position="1005"/>
    </location>
</feature>
<dbReference type="PANTHER" id="PTHR11177:SF317">
    <property type="entry name" value="CHITINASE 12-RELATED"/>
    <property type="match status" value="1"/>
</dbReference>
<keyword evidence="3 8" id="KW-0732">Signal</keyword>
<evidence type="ECO:0000313" key="12">
    <source>
        <dbReference type="RefSeq" id="XP_036368996.1"/>
    </source>
</evidence>
<keyword evidence="4 7" id="KW-0378">Hydrolase</keyword>
<feature type="domain" description="GH18" evidence="10">
    <location>
        <begin position="34"/>
        <end position="406"/>
    </location>
</feature>
<name>A0A7E6FMS3_9MOLL</name>
<evidence type="ECO:0000256" key="2">
    <source>
        <dbReference type="ARBA" id="ARBA00022669"/>
    </source>
</evidence>
<dbReference type="GO" id="GO:0005576">
    <property type="term" value="C:extracellular region"/>
    <property type="evidence" value="ECO:0007669"/>
    <property type="project" value="InterPro"/>
</dbReference>
<evidence type="ECO:0000256" key="8">
    <source>
        <dbReference type="SAM" id="SignalP"/>
    </source>
</evidence>
<evidence type="ECO:0000256" key="7">
    <source>
        <dbReference type="RuleBase" id="RU000489"/>
    </source>
</evidence>
<evidence type="ECO:0000256" key="6">
    <source>
        <dbReference type="ARBA" id="ARBA00023295"/>
    </source>
</evidence>
<dbReference type="GO" id="GO:0004568">
    <property type="term" value="F:chitinase activity"/>
    <property type="evidence" value="ECO:0007669"/>
    <property type="project" value="TreeGrafter"/>
</dbReference>
<dbReference type="PROSITE" id="PS50940">
    <property type="entry name" value="CHIT_BIND_II"/>
    <property type="match status" value="3"/>
</dbReference>
<feature type="domain" description="Chitin-binding type-2" evidence="9">
    <location>
        <begin position="432"/>
        <end position="487"/>
    </location>
</feature>
<dbReference type="SUPFAM" id="SSF57625">
    <property type="entry name" value="Invertebrate chitin-binding proteins"/>
    <property type="match status" value="3"/>
</dbReference>
<dbReference type="AlphaFoldDB" id="A0A7E6FMS3"/>
<evidence type="ECO:0000256" key="4">
    <source>
        <dbReference type="ARBA" id="ARBA00022801"/>
    </source>
</evidence>
<dbReference type="SUPFAM" id="SSF51445">
    <property type="entry name" value="(Trans)glycosidases"/>
    <property type="match status" value="2"/>
</dbReference>
<sequence length="1084" mass="121592">MIFAMLSKKCVMAILRLLTLSTLLTLIATKNATYKRVCYYTNWSQTVPGAAKFEPEYINPYYCTHICYAFAKLDGNHIAPTYPNDESRPWLKGLYERTLNLKKINPSLKILISLGGWDMGSAPFTAMVSSAASRTDFIDHAITWMRKRGFDGLDVDWEYPANRGSPPEDKNRFSMLIKEARQAFEAEAKKSGKDRLLLISAVPTAKYAVDSGYDVATLSKYFDFFVVMTYDFHGTWESFTGHNSPLFVRANEQALQRTRNMEWAIDYWIHLGAAPEKLLIGLPMYGRGFTLASKTNHEPGDAQTGPGIAGKFTKEKGVQSYYEICLMIQSGGKVFWIEEQKVPYIVKDDQWFGYDNPKSLKLKVEWMKSRGLGGIAVWALPLDDFSGMCGEKYPLMKAILEALGVNLNSTSQRTTTPTEPPDVATLSPRKDDKLCRGVADGIYPYPKSCTKYVVCINEQAFVDKCEAGFWNMKWKKCDSKPDSQCTQVMNTTKSKTLRHQRPQRRNGRAMERLMVNMWIQRIATSTTNVRTMISLRLLVILALCSVGCQAYRRVCYHTNWSQYRPAGGKYFPESIDPTLCTHICYAFAKLNGNHLHAFEWNDESEPWMKGMYERTMAMRRLNPSVKILISVGGWNMASAPFTAMVASAANRKSFIDHAITWMRKRGFDGLDLDWEYPANRGSPPEDKNRFSALVRETKMAFEAEAKSSGKDRLLLACAVSAGQDKIDTGYDIPEISKYFDFITIMTYDLHGAWEKFTGHNSPLHVRSDETGLQRHLNVEWAANYWVKKGAPKSILNVGLALYGRGFTLSNPAQSKPGDPVKGAANKGPFTREGGFLSYYEICKMIATGGKVSWIKDQEVPYVVKGNQWIGFDNPKSLTIKVNWIKANGFGGIAVWALPLDDFSGQCGGEKYPLMKSIVRALGDKIVVPSHIVPVKTTPKTIITLPPKKDDVLCQGKPDGTYSHPKSCSEYVFCVNGRSFIEQCKVGLWNQNKGLCDPDPNFKCTIGGKVVTNKPSTQKPVTPGKGGSTHFCEGKSDGLYVDPKDCTYYYQCSFGLTFHERCGPRTGFDPKIKACNFVAQIPGCS</sequence>
<dbReference type="PROSITE" id="PS01095">
    <property type="entry name" value="GH18_1"/>
    <property type="match status" value="2"/>
</dbReference>
<accession>A0A7E6FMS3</accession>
<dbReference type="Pfam" id="PF00704">
    <property type="entry name" value="Glyco_hydro_18"/>
    <property type="match status" value="2"/>
</dbReference>
<dbReference type="InterPro" id="IPR029070">
    <property type="entry name" value="Chitinase_insertion_sf"/>
</dbReference>
<evidence type="ECO:0000259" key="9">
    <source>
        <dbReference type="PROSITE" id="PS50940"/>
    </source>
</evidence>
<dbReference type="InterPro" id="IPR050314">
    <property type="entry name" value="Glycosyl_Hydrlase_18"/>
</dbReference>
<evidence type="ECO:0000256" key="5">
    <source>
        <dbReference type="ARBA" id="ARBA00023157"/>
    </source>
</evidence>
<dbReference type="InterPro" id="IPR011583">
    <property type="entry name" value="Chitinase_II/V-like_cat"/>
</dbReference>
<dbReference type="InterPro" id="IPR036508">
    <property type="entry name" value="Chitin-bd_dom_sf"/>
</dbReference>
<proteinExistence type="inferred from homology"/>
<evidence type="ECO:0000256" key="1">
    <source>
        <dbReference type="ARBA" id="ARBA00009121"/>
    </source>
</evidence>
<evidence type="ECO:0000313" key="11">
    <source>
        <dbReference type="Proteomes" id="UP000515154"/>
    </source>
</evidence>
<evidence type="ECO:0000256" key="3">
    <source>
        <dbReference type="ARBA" id="ARBA00022729"/>
    </source>
</evidence>
<dbReference type="Gene3D" id="3.20.20.80">
    <property type="entry name" value="Glycosidases"/>
    <property type="match status" value="3"/>
</dbReference>
<dbReference type="Pfam" id="PF01607">
    <property type="entry name" value="CBM_14"/>
    <property type="match status" value="3"/>
</dbReference>
<dbReference type="PANTHER" id="PTHR11177">
    <property type="entry name" value="CHITINASE"/>
    <property type="match status" value="1"/>
</dbReference>
<dbReference type="SUPFAM" id="SSF54556">
    <property type="entry name" value="Chitinase insertion domain"/>
    <property type="match status" value="2"/>
</dbReference>
<dbReference type="CDD" id="cd02872">
    <property type="entry name" value="GH18_chitolectin_chitotriosidase"/>
    <property type="match status" value="2"/>
</dbReference>
<comment type="similarity">
    <text evidence="1">Belongs to the glycosyl hydrolase 18 family. Chitinase class II subfamily.</text>
</comment>
<dbReference type="RefSeq" id="XP_036368996.1">
    <property type="nucleotide sequence ID" value="XM_036513103.1"/>
</dbReference>
<protein>
    <submittedName>
        <fullName evidence="12">Probable chitinase 10</fullName>
    </submittedName>
</protein>
<dbReference type="PROSITE" id="PS51910">
    <property type="entry name" value="GH18_2"/>
    <property type="match status" value="2"/>
</dbReference>
<keyword evidence="5" id="KW-1015">Disulfide bond</keyword>
<feature type="chain" id="PRO_5028984768" evidence="8">
    <location>
        <begin position="30"/>
        <end position="1084"/>
    </location>
</feature>
<dbReference type="InterPro" id="IPR001223">
    <property type="entry name" value="Glyco_hydro18_cat"/>
</dbReference>